<evidence type="ECO:0000256" key="4">
    <source>
        <dbReference type="ARBA" id="ARBA00023015"/>
    </source>
</evidence>
<gene>
    <name evidence="13 14" type="primary">LOC101858831</name>
</gene>
<keyword evidence="2" id="KW-0863">Zinc-finger</keyword>
<dbReference type="RefSeq" id="XP_012943815.1">
    <property type="nucleotide sequence ID" value="XM_013088361.1"/>
</dbReference>
<evidence type="ECO:0000259" key="11">
    <source>
        <dbReference type="PROSITE" id="PS51843"/>
    </source>
</evidence>
<dbReference type="InterPro" id="IPR050234">
    <property type="entry name" value="Nuclear_hormone_rcpt_NR1"/>
</dbReference>
<feature type="region of interest" description="Disordered" evidence="9">
    <location>
        <begin position="476"/>
        <end position="506"/>
    </location>
</feature>
<dbReference type="Gene3D" id="1.10.565.10">
    <property type="entry name" value="Retinoid X Receptor"/>
    <property type="match status" value="1"/>
</dbReference>
<keyword evidence="1" id="KW-0479">Metal-binding</keyword>
<feature type="domain" description="NR LBD" evidence="11">
    <location>
        <begin position="657"/>
        <end position="904"/>
    </location>
</feature>
<dbReference type="GeneID" id="101858831"/>
<dbReference type="Proteomes" id="UP000694888">
    <property type="component" value="Unplaced"/>
</dbReference>
<reference evidence="13 14" key="1">
    <citation type="submission" date="2025-05" db="UniProtKB">
        <authorList>
            <consortium name="RefSeq"/>
        </authorList>
    </citation>
    <scope>IDENTIFICATION</scope>
</reference>
<dbReference type="PROSITE" id="PS00031">
    <property type="entry name" value="NUCLEAR_REC_DBD_1"/>
    <property type="match status" value="1"/>
</dbReference>
<proteinExistence type="predicted"/>
<feature type="region of interest" description="Disordered" evidence="9">
    <location>
        <begin position="229"/>
        <end position="257"/>
    </location>
</feature>
<evidence type="ECO:0000313" key="12">
    <source>
        <dbReference type="Proteomes" id="UP000694888"/>
    </source>
</evidence>
<evidence type="ECO:0000313" key="14">
    <source>
        <dbReference type="RefSeq" id="XP_012943815.1"/>
    </source>
</evidence>
<keyword evidence="8" id="KW-0539">Nucleus</keyword>
<dbReference type="InterPro" id="IPR000536">
    <property type="entry name" value="Nucl_hrmn_rcpt_lig-bd"/>
</dbReference>
<dbReference type="PRINTS" id="PR00047">
    <property type="entry name" value="STROIDFINGER"/>
</dbReference>
<dbReference type="SUPFAM" id="SSF48508">
    <property type="entry name" value="Nuclear receptor ligand-binding domain"/>
    <property type="match status" value="1"/>
</dbReference>
<dbReference type="Pfam" id="PF00105">
    <property type="entry name" value="zf-C4"/>
    <property type="match status" value="1"/>
</dbReference>
<keyword evidence="12" id="KW-1185">Reference proteome</keyword>
<keyword evidence="4" id="KW-0805">Transcription regulation</keyword>
<dbReference type="PANTHER" id="PTHR24082">
    <property type="entry name" value="NUCLEAR HORMONE RECEPTOR"/>
    <property type="match status" value="1"/>
</dbReference>
<evidence type="ECO:0000256" key="7">
    <source>
        <dbReference type="ARBA" id="ARBA00023170"/>
    </source>
</evidence>
<dbReference type="CDD" id="cd06916">
    <property type="entry name" value="NR_DBD_like"/>
    <property type="match status" value="1"/>
</dbReference>
<dbReference type="Pfam" id="PF00104">
    <property type="entry name" value="Hormone_recep"/>
    <property type="match status" value="1"/>
</dbReference>
<evidence type="ECO:0000256" key="1">
    <source>
        <dbReference type="ARBA" id="ARBA00022723"/>
    </source>
</evidence>
<evidence type="ECO:0000256" key="8">
    <source>
        <dbReference type="ARBA" id="ARBA00023242"/>
    </source>
</evidence>
<keyword evidence="3" id="KW-0862">Zinc</keyword>
<dbReference type="PANTHER" id="PTHR24082:SF473">
    <property type="entry name" value="ECDYSONE-INDUCED PROTEIN 75B, ISOFORM B"/>
    <property type="match status" value="1"/>
</dbReference>
<evidence type="ECO:0000313" key="13">
    <source>
        <dbReference type="RefSeq" id="XP_005090955.1"/>
    </source>
</evidence>
<feature type="region of interest" description="Disordered" evidence="9">
    <location>
        <begin position="127"/>
        <end position="149"/>
    </location>
</feature>
<dbReference type="SMART" id="SM00430">
    <property type="entry name" value="HOLI"/>
    <property type="match status" value="1"/>
</dbReference>
<dbReference type="Gene3D" id="3.30.50.10">
    <property type="entry name" value="Erythroid Transcription Factor GATA-1, subunit A"/>
    <property type="match status" value="1"/>
</dbReference>
<dbReference type="InterPro" id="IPR001628">
    <property type="entry name" value="Znf_hrmn_rcpt"/>
</dbReference>
<evidence type="ECO:0000259" key="10">
    <source>
        <dbReference type="PROSITE" id="PS51030"/>
    </source>
</evidence>
<dbReference type="SUPFAM" id="SSF57716">
    <property type="entry name" value="Glucocorticoid receptor-like (DNA-binding domain)"/>
    <property type="match status" value="1"/>
</dbReference>
<evidence type="ECO:0000256" key="5">
    <source>
        <dbReference type="ARBA" id="ARBA00023125"/>
    </source>
</evidence>
<evidence type="ECO:0000256" key="6">
    <source>
        <dbReference type="ARBA" id="ARBA00023163"/>
    </source>
</evidence>
<evidence type="ECO:0000256" key="9">
    <source>
        <dbReference type="SAM" id="MobiDB-lite"/>
    </source>
</evidence>
<dbReference type="PROSITE" id="PS51843">
    <property type="entry name" value="NR_LBD"/>
    <property type="match status" value="1"/>
</dbReference>
<dbReference type="SMART" id="SM00399">
    <property type="entry name" value="ZnF_C4"/>
    <property type="match status" value="1"/>
</dbReference>
<protein>
    <submittedName>
        <fullName evidence="13 14">Uncharacterized protein LOC101858831</fullName>
    </submittedName>
</protein>
<keyword evidence="6" id="KW-0804">Transcription</keyword>
<dbReference type="InterPro" id="IPR035500">
    <property type="entry name" value="NHR-like_dom_sf"/>
</dbReference>
<dbReference type="RefSeq" id="XP_005090955.1">
    <property type="nucleotide sequence ID" value="XM_005090898.2"/>
</dbReference>
<feature type="region of interest" description="Disordered" evidence="9">
    <location>
        <begin position="429"/>
        <end position="463"/>
    </location>
</feature>
<dbReference type="InterPro" id="IPR013088">
    <property type="entry name" value="Znf_NHR/GATA"/>
</dbReference>
<evidence type="ECO:0000256" key="2">
    <source>
        <dbReference type="ARBA" id="ARBA00022771"/>
    </source>
</evidence>
<name>A0ABM0JD47_APLCA</name>
<organism evidence="12 13">
    <name type="scientific">Aplysia californica</name>
    <name type="common">California sea hare</name>
    <dbReference type="NCBI Taxonomy" id="6500"/>
    <lineage>
        <taxon>Eukaryota</taxon>
        <taxon>Metazoa</taxon>
        <taxon>Spiralia</taxon>
        <taxon>Lophotrochozoa</taxon>
        <taxon>Mollusca</taxon>
        <taxon>Gastropoda</taxon>
        <taxon>Heterobranchia</taxon>
        <taxon>Euthyneura</taxon>
        <taxon>Tectipleura</taxon>
        <taxon>Aplysiida</taxon>
        <taxon>Aplysioidea</taxon>
        <taxon>Aplysiidae</taxon>
        <taxon>Aplysia</taxon>
    </lineage>
</organism>
<keyword evidence="5" id="KW-0238">DNA-binding</keyword>
<sequence length="904" mass="100686">MTSKLSSPSLPPCRVCGEAATGFHYGVNTCGGCKGFFGRNLMRSDALECVGKGQCEVVAQGKRKRVCQKCRFEKCLRVGMSKDAIKTGRYSYIKKTQDTLELQKHLAKSGKEAQDMDFVLLGSTKNGTPNSFNKSETSRSSDSSPVDTAATTDKYVNSNEMHDVSSDQSNFMPTHGMVDNFPRNAELLSHATWSPSYLTGASQDLLAEREYSPSSLPEAITVDHETNNEYFPESHHDSEPFQPRKQFRDQHQPESDESEIYFASEKQNLYFSETPSPMAPHVVTPVGIADSDLMDFDAHHGSLWSSNPNSPFGVKTDEQGYNYPLADKLSSFLSSTSRLPQFSTSENNLAKTPSQVFGTSHVIENLTDMTHSGAQEITSNNFASMSPHNESTTVPHCFNDNFSLWVEHNSPGNCNDFLGATLDEKIDDCPLNLTSPKQKDPPDTTSGYSVDSPPVNAPFPSSRSCSLQCPPSLTSTSNALSSGSSSPSAYSPSPPQSSSSPSPCMSSILSKSVVQEKTEYNTDVEDFTSSFDTSDCSMLFSRLFVREMTELLPNVVEDGTHLSMVPVKRRNCISFLVQLKKPGVCATFYSPPTGNPDPSRAETLTVDALRSVSAKKADVPEFESDFSEEELMELIESIVESHSTHVKHDTNTIDPEELEYLLSVCHKACQSHDPEKRPHTFDFPTYCKQYKLTGADLDGRRAVYNTVTMMLETAIVKAVRFFKGIPGVKQMFTLEDQVALIKGGMYEYLMLGGFKGCDWKRRVQVDSELNHVQCEHDMGKLFPDYHVDSNFDVSKKLQKLDLKFIEIILLKAMVISSPDREFVKDHVAVGQFHWKLVNCLLLVLHRNGRTSKFPDIVDALVELQEFGHCCWKWCLLVPDLISCVRFDHRPLLTETFFNRGPKSK</sequence>
<feature type="compositionally biased region" description="Basic and acidic residues" evidence="9">
    <location>
        <begin position="229"/>
        <end position="239"/>
    </location>
</feature>
<evidence type="ECO:0000256" key="3">
    <source>
        <dbReference type="ARBA" id="ARBA00022833"/>
    </source>
</evidence>
<feature type="domain" description="Nuclear receptor" evidence="10">
    <location>
        <begin position="10"/>
        <end position="87"/>
    </location>
</feature>
<dbReference type="PROSITE" id="PS51030">
    <property type="entry name" value="NUCLEAR_REC_DBD_2"/>
    <property type="match status" value="1"/>
</dbReference>
<keyword evidence="7" id="KW-0675">Receptor</keyword>
<accession>A0ABM0JD47</accession>